<reference evidence="1 2" key="1">
    <citation type="journal article" date="2015" name="Genome Announc.">
        <title>Draft Genome Sequences of Marine Isolates of Thalassomonas viridans and Thalassomonas actiniarum.</title>
        <authorList>
            <person name="Olonade I."/>
            <person name="van Zyl L.J."/>
            <person name="Trindade M."/>
        </authorList>
    </citation>
    <scope>NUCLEOTIDE SEQUENCE [LARGE SCALE GENOMIC DNA]</scope>
    <source>
        <strain evidence="1 2">A5K-106</strain>
    </source>
</reference>
<proteinExistence type="predicted"/>
<accession>A0AAF0BYN2</accession>
<name>A0AAF0BYN2_9GAMM</name>
<dbReference type="RefSeq" id="WP_044832020.1">
    <property type="nucleotide sequence ID" value="NZ_CP059735.1"/>
</dbReference>
<dbReference type="SUPFAM" id="SSF54909">
    <property type="entry name" value="Dimeric alpha+beta barrel"/>
    <property type="match status" value="1"/>
</dbReference>
<dbReference type="InterPro" id="IPR011008">
    <property type="entry name" value="Dimeric_a/b-barrel"/>
</dbReference>
<dbReference type="KEGG" id="tact:SG35_019670"/>
<dbReference type="AlphaFoldDB" id="A0AAF0BYN2"/>
<dbReference type="Proteomes" id="UP000032568">
    <property type="component" value="Chromosome"/>
</dbReference>
<evidence type="ECO:0000313" key="2">
    <source>
        <dbReference type="Proteomes" id="UP000032568"/>
    </source>
</evidence>
<evidence type="ECO:0008006" key="3">
    <source>
        <dbReference type="Google" id="ProtNLM"/>
    </source>
</evidence>
<dbReference type="Gene3D" id="3.30.70.1060">
    <property type="entry name" value="Dimeric alpha+beta barrel"/>
    <property type="match status" value="1"/>
</dbReference>
<dbReference type="EMBL" id="CP059735">
    <property type="protein sequence ID" value="WDD97521.1"/>
    <property type="molecule type" value="Genomic_DNA"/>
</dbReference>
<reference evidence="1 2" key="2">
    <citation type="journal article" date="2022" name="Mar. Drugs">
        <title>Bioassay-Guided Fractionation Leads to the Detection of Cholic Acid Generated by the Rare Thalassomonas sp.</title>
        <authorList>
            <person name="Pheiffer F."/>
            <person name="Schneider Y.K."/>
            <person name="Hansen E.H."/>
            <person name="Andersen J.H."/>
            <person name="Isaksson J."/>
            <person name="Busche T."/>
            <person name="R C."/>
            <person name="Kalinowski J."/>
            <person name="Zyl L.V."/>
            <person name="Trindade M."/>
        </authorList>
    </citation>
    <scope>NUCLEOTIDE SEQUENCE [LARGE SCALE GENOMIC DNA]</scope>
    <source>
        <strain evidence="1 2">A5K-106</strain>
    </source>
</reference>
<sequence length="104" mass="10740">MANFLFVYHGGSKTSDPTELESVIQAWRDWFTSMGNAVIDSGNPVGLSTTVNSDGSIVNNGGSNPASGYSLIAAANIEEACNQAKACPILASGGSIEIAEIIDM</sequence>
<gene>
    <name evidence="1" type="ORF">SG35_019670</name>
</gene>
<protein>
    <recommendedName>
        <fullName evidence="3">YCII-related domain-containing protein</fullName>
    </recommendedName>
</protein>
<evidence type="ECO:0000313" key="1">
    <source>
        <dbReference type="EMBL" id="WDD97521.1"/>
    </source>
</evidence>
<keyword evidence="2" id="KW-1185">Reference proteome</keyword>
<organism evidence="1 2">
    <name type="scientific">Thalassomonas actiniarum</name>
    <dbReference type="NCBI Taxonomy" id="485447"/>
    <lineage>
        <taxon>Bacteria</taxon>
        <taxon>Pseudomonadati</taxon>
        <taxon>Pseudomonadota</taxon>
        <taxon>Gammaproteobacteria</taxon>
        <taxon>Alteromonadales</taxon>
        <taxon>Colwelliaceae</taxon>
        <taxon>Thalassomonas</taxon>
    </lineage>
</organism>